<sequence length="67" mass="7777">MQSDNTGILADYYTRDELAAELGRCRRTLARWAWLRTGPRITRLQGRVLYHRDDVKAWLRSQAEGAA</sequence>
<dbReference type="SUPFAM" id="SSF46955">
    <property type="entry name" value="Putative DNA-binding domain"/>
    <property type="match status" value="1"/>
</dbReference>
<dbReference type="AlphaFoldDB" id="A0A423PY05"/>
<organism evidence="2 3">
    <name type="scientific">Salinisphaera orenii MK-B5</name>
    <dbReference type="NCBI Taxonomy" id="856730"/>
    <lineage>
        <taxon>Bacteria</taxon>
        <taxon>Pseudomonadati</taxon>
        <taxon>Pseudomonadota</taxon>
        <taxon>Gammaproteobacteria</taxon>
        <taxon>Salinisphaerales</taxon>
        <taxon>Salinisphaeraceae</taxon>
        <taxon>Salinisphaera</taxon>
    </lineage>
</organism>
<keyword evidence="3" id="KW-1185">Reference proteome</keyword>
<protein>
    <recommendedName>
        <fullName evidence="1">Helix-turn-helix domain-containing protein</fullName>
    </recommendedName>
</protein>
<dbReference type="InterPro" id="IPR009061">
    <property type="entry name" value="DNA-bd_dom_put_sf"/>
</dbReference>
<comment type="caution">
    <text evidence="2">The sequence shown here is derived from an EMBL/GenBank/DDBJ whole genome shotgun (WGS) entry which is preliminary data.</text>
</comment>
<dbReference type="InterPro" id="IPR041657">
    <property type="entry name" value="HTH_17"/>
</dbReference>
<proteinExistence type="predicted"/>
<accession>A0A423PY05</accession>
<evidence type="ECO:0000313" key="2">
    <source>
        <dbReference type="EMBL" id="ROO30412.1"/>
    </source>
</evidence>
<reference evidence="2 3" key="1">
    <citation type="submission" date="2013-10" db="EMBL/GenBank/DDBJ databases">
        <title>Salinisphaera orenii MK-B5 Genome Sequencing.</title>
        <authorList>
            <person name="Lai Q."/>
            <person name="Li C."/>
            <person name="Shao Z."/>
        </authorList>
    </citation>
    <scope>NUCLEOTIDE SEQUENCE [LARGE SCALE GENOMIC DNA]</scope>
    <source>
        <strain evidence="2 3">MK-B5</strain>
    </source>
</reference>
<gene>
    <name evidence="2" type="ORF">SAOR_00800</name>
</gene>
<dbReference type="Proteomes" id="UP000283993">
    <property type="component" value="Unassembled WGS sequence"/>
</dbReference>
<feature type="domain" description="Helix-turn-helix" evidence="1">
    <location>
        <begin position="12"/>
        <end position="62"/>
    </location>
</feature>
<name>A0A423PY05_9GAMM</name>
<dbReference type="Pfam" id="PF12728">
    <property type="entry name" value="HTH_17"/>
    <property type="match status" value="1"/>
</dbReference>
<dbReference type="EMBL" id="AYKH01000001">
    <property type="protein sequence ID" value="ROO30412.1"/>
    <property type="molecule type" value="Genomic_DNA"/>
</dbReference>
<dbReference type="RefSeq" id="WP_123629782.1">
    <property type="nucleotide sequence ID" value="NZ_AYKH01000001.1"/>
</dbReference>
<evidence type="ECO:0000259" key="1">
    <source>
        <dbReference type="Pfam" id="PF12728"/>
    </source>
</evidence>
<evidence type="ECO:0000313" key="3">
    <source>
        <dbReference type="Proteomes" id="UP000283993"/>
    </source>
</evidence>